<organism evidence="2 3">
    <name type="scientific">Paramecium sonneborni</name>
    <dbReference type="NCBI Taxonomy" id="65129"/>
    <lineage>
        <taxon>Eukaryota</taxon>
        <taxon>Sar</taxon>
        <taxon>Alveolata</taxon>
        <taxon>Ciliophora</taxon>
        <taxon>Intramacronucleata</taxon>
        <taxon>Oligohymenophorea</taxon>
        <taxon>Peniculida</taxon>
        <taxon>Parameciidae</taxon>
        <taxon>Paramecium</taxon>
    </lineage>
</organism>
<keyword evidence="1" id="KW-0812">Transmembrane</keyword>
<dbReference type="AlphaFoldDB" id="A0A8S1M6K0"/>
<keyword evidence="1" id="KW-1133">Transmembrane helix</keyword>
<proteinExistence type="predicted"/>
<dbReference type="EMBL" id="CAJJDN010000031">
    <property type="protein sequence ID" value="CAD8073533.1"/>
    <property type="molecule type" value="Genomic_DNA"/>
</dbReference>
<sequence>MIISINSYRKFRVINLMTIQIILIDSLKYFWVRNRKILLQPIFQGEQITNGFQSNITVKNQIYLK</sequence>
<reference evidence="2" key="1">
    <citation type="submission" date="2021-01" db="EMBL/GenBank/DDBJ databases">
        <authorList>
            <consortium name="Genoscope - CEA"/>
            <person name="William W."/>
        </authorList>
    </citation>
    <scope>NUCLEOTIDE SEQUENCE</scope>
</reference>
<evidence type="ECO:0000256" key="1">
    <source>
        <dbReference type="SAM" id="Phobius"/>
    </source>
</evidence>
<protein>
    <submittedName>
        <fullName evidence="2">Uncharacterized protein</fullName>
    </submittedName>
</protein>
<name>A0A8S1M6K0_9CILI</name>
<gene>
    <name evidence="2" type="ORF">PSON_ATCC_30995.1.T0310008</name>
</gene>
<keyword evidence="1" id="KW-0472">Membrane</keyword>
<keyword evidence="3" id="KW-1185">Reference proteome</keyword>
<accession>A0A8S1M6K0</accession>
<feature type="transmembrane region" description="Helical" evidence="1">
    <location>
        <begin position="12"/>
        <end position="31"/>
    </location>
</feature>
<comment type="caution">
    <text evidence="2">The sequence shown here is derived from an EMBL/GenBank/DDBJ whole genome shotgun (WGS) entry which is preliminary data.</text>
</comment>
<dbReference type="Proteomes" id="UP000692954">
    <property type="component" value="Unassembled WGS sequence"/>
</dbReference>
<evidence type="ECO:0000313" key="2">
    <source>
        <dbReference type="EMBL" id="CAD8073533.1"/>
    </source>
</evidence>
<evidence type="ECO:0000313" key="3">
    <source>
        <dbReference type="Proteomes" id="UP000692954"/>
    </source>
</evidence>